<evidence type="ECO:0000256" key="9">
    <source>
        <dbReference type="ARBA" id="ARBA00025737"/>
    </source>
</evidence>
<dbReference type="RefSeq" id="WP_171655989.1">
    <property type="nucleotide sequence ID" value="NZ_WHOD01000121.1"/>
</dbReference>
<evidence type="ECO:0000259" key="17">
    <source>
        <dbReference type="Pfam" id="PF20628"/>
    </source>
</evidence>
<dbReference type="Pfam" id="PF20628">
    <property type="entry name" value="Dyp_perox_C"/>
    <property type="match status" value="1"/>
</dbReference>
<name>A0A972H1I9_9BACL</name>
<evidence type="ECO:0000313" key="18">
    <source>
        <dbReference type="EMBL" id="NOU97742.1"/>
    </source>
</evidence>
<dbReference type="EMBL" id="WHOD01000121">
    <property type="protein sequence ID" value="NOU97742.1"/>
    <property type="molecule type" value="Genomic_DNA"/>
</dbReference>
<dbReference type="GO" id="GO:0005829">
    <property type="term" value="C:cytosol"/>
    <property type="evidence" value="ECO:0007669"/>
    <property type="project" value="TreeGrafter"/>
</dbReference>
<evidence type="ECO:0000256" key="2">
    <source>
        <dbReference type="ARBA" id="ARBA00022559"/>
    </source>
</evidence>
<evidence type="ECO:0000256" key="1">
    <source>
        <dbReference type="ARBA" id="ARBA00004196"/>
    </source>
</evidence>
<dbReference type="GO" id="GO:0046872">
    <property type="term" value="F:metal ion binding"/>
    <property type="evidence" value="ECO:0007669"/>
    <property type="project" value="UniProtKB-KW"/>
</dbReference>
<evidence type="ECO:0000256" key="11">
    <source>
        <dbReference type="ARBA" id="ARBA00033775"/>
    </source>
</evidence>
<protein>
    <recommendedName>
        <fullName evidence="10 13">Deferrochelatase</fullName>
        <ecNumber evidence="13">1.11.1.-</ecNumber>
    </recommendedName>
    <alternativeName>
        <fullName evidence="11 13">Peroxidase EfeB</fullName>
    </alternativeName>
</protein>
<keyword evidence="2 13" id="KW-0575">Peroxidase</keyword>
<keyword evidence="15" id="KW-0812">Transmembrane</keyword>
<dbReference type="AlphaFoldDB" id="A0A972H1I9"/>
<keyword evidence="3 13" id="KW-0349">Heme</keyword>
<dbReference type="PROSITE" id="PS51404">
    <property type="entry name" value="DYP_PEROXIDASE"/>
    <property type="match status" value="1"/>
</dbReference>
<dbReference type="EC" id="1.11.1.-" evidence="13"/>
<comment type="cofactor">
    <cofactor evidence="13">
        <name>heme b</name>
        <dbReference type="ChEBI" id="CHEBI:60344"/>
    </cofactor>
    <text evidence="13">Binds 1 heme b (iron(II)-protoporphyrin IX) group non-covalently per subunit.</text>
</comment>
<feature type="domain" description="Dyp-type peroxidase N-terminal" evidence="16">
    <location>
        <begin position="72"/>
        <end position="225"/>
    </location>
</feature>
<evidence type="ECO:0000256" key="7">
    <source>
        <dbReference type="ARBA" id="ARBA00023004"/>
    </source>
</evidence>
<keyword evidence="8" id="KW-0456">Lyase</keyword>
<dbReference type="GO" id="GO:0033212">
    <property type="term" value="P:iron import into cell"/>
    <property type="evidence" value="ECO:0007669"/>
    <property type="project" value="InterPro"/>
</dbReference>
<dbReference type="PANTHER" id="PTHR30521">
    <property type="entry name" value="DEFERROCHELATASE/PEROXIDASE"/>
    <property type="match status" value="1"/>
</dbReference>
<evidence type="ECO:0000259" key="16">
    <source>
        <dbReference type="Pfam" id="PF04261"/>
    </source>
</evidence>
<feature type="transmembrane region" description="Helical" evidence="15">
    <location>
        <begin position="20"/>
        <end position="41"/>
    </location>
</feature>
<keyword evidence="15" id="KW-0472">Membrane</keyword>
<evidence type="ECO:0000313" key="19">
    <source>
        <dbReference type="Proteomes" id="UP000641588"/>
    </source>
</evidence>
<dbReference type="GO" id="GO:0004325">
    <property type="term" value="F:ferrochelatase activity"/>
    <property type="evidence" value="ECO:0007669"/>
    <property type="project" value="UniProtKB-EC"/>
</dbReference>
<feature type="domain" description="Dyp-type peroxidase C-terminal" evidence="17">
    <location>
        <begin position="236"/>
        <end position="418"/>
    </location>
</feature>
<evidence type="ECO:0000256" key="6">
    <source>
        <dbReference type="ARBA" id="ARBA00023002"/>
    </source>
</evidence>
<comment type="caution">
    <text evidence="18">The sequence shown here is derived from an EMBL/GenBank/DDBJ whole genome shotgun (WGS) entry which is preliminary data.</text>
</comment>
<evidence type="ECO:0000256" key="10">
    <source>
        <dbReference type="ARBA" id="ARBA00033771"/>
    </source>
</evidence>
<reference evidence="18" key="1">
    <citation type="submission" date="2019-10" db="EMBL/GenBank/DDBJ databases">
        <title>Description of Paenibacillus glebae sp. nov.</title>
        <authorList>
            <person name="Carlier A."/>
            <person name="Qi S."/>
        </authorList>
    </citation>
    <scope>NUCLEOTIDE SEQUENCE</scope>
    <source>
        <strain evidence="18">LMG 31456</strain>
    </source>
</reference>
<evidence type="ECO:0000256" key="4">
    <source>
        <dbReference type="ARBA" id="ARBA00022723"/>
    </source>
</evidence>
<dbReference type="NCBIfam" id="TIGR01412">
    <property type="entry name" value="tat_substr_1"/>
    <property type="match status" value="1"/>
</dbReference>
<feature type="region of interest" description="Disordered" evidence="14">
    <location>
        <begin position="117"/>
        <end position="138"/>
    </location>
</feature>
<keyword evidence="4 13" id="KW-0479">Metal-binding</keyword>
<keyword evidence="15" id="KW-1133">Transmembrane helix</keyword>
<dbReference type="InterPro" id="IPR011008">
    <property type="entry name" value="Dimeric_a/b-barrel"/>
</dbReference>
<evidence type="ECO:0000256" key="8">
    <source>
        <dbReference type="ARBA" id="ARBA00023239"/>
    </source>
</evidence>
<evidence type="ECO:0000256" key="14">
    <source>
        <dbReference type="SAM" id="MobiDB-lite"/>
    </source>
</evidence>
<evidence type="ECO:0000256" key="15">
    <source>
        <dbReference type="SAM" id="Phobius"/>
    </source>
</evidence>
<dbReference type="InterPro" id="IPR006314">
    <property type="entry name" value="Dyp_peroxidase"/>
</dbReference>
<dbReference type="NCBIfam" id="TIGR01413">
    <property type="entry name" value="Dyp_perox_fam"/>
    <property type="match status" value="1"/>
</dbReference>
<accession>A0A972H1I9</accession>
<gene>
    <name evidence="18" type="primary">efeB</name>
    <name evidence="18" type="ORF">GC093_31605</name>
</gene>
<organism evidence="18 19">
    <name type="scientific">Paenibacillus foliorum</name>
    <dbReference type="NCBI Taxonomy" id="2654974"/>
    <lineage>
        <taxon>Bacteria</taxon>
        <taxon>Bacillati</taxon>
        <taxon>Bacillota</taxon>
        <taxon>Bacilli</taxon>
        <taxon>Bacillales</taxon>
        <taxon>Paenibacillaceae</taxon>
        <taxon>Paenibacillus</taxon>
    </lineage>
</organism>
<dbReference type="InterPro" id="IPR048328">
    <property type="entry name" value="Dyp_perox_C"/>
</dbReference>
<dbReference type="GO" id="GO:0020037">
    <property type="term" value="F:heme binding"/>
    <property type="evidence" value="ECO:0007669"/>
    <property type="project" value="InterPro"/>
</dbReference>
<comment type="subcellular location">
    <subcellularLocation>
        <location evidence="1">Cell envelope</location>
    </subcellularLocation>
</comment>
<dbReference type="PROSITE" id="PS51318">
    <property type="entry name" value="TAT"/>
    <property type="match status" value="1"/>
</dbReference>
<comment type="catalytic activity">
    <reaction evidence="12">
        <text>heme b + 2 H(+) = protoporphyrin IX + Fe(2+)</text>
        <dbReference type="Rhea" id="RHEA:22584"/>
        <dbReference type="ChEBI" id="CHEBI:15378"/>
        <dbReference type="ChEBI" id="CHEBI:29033"/>
        <dbReference type="ChEBI" id="CHEBI:57306"/>
        <dbReference type="ChEBI" id="CHEBI:60344"/>
        <dbReference type="EC" id="4.98.1.1"/>
    </reaction>
    <physiologicalReaction direction="left-to-right" evidence="12">
        <dbReference type="Rhea" id="RHEA:22585"/>
    </physiologicalReaction>
</comment>
<keyword evidence="5" id="KW-0732">Signal</keyword>
<dbReference type="PANTHER" id="PTHR30521:SF4">
    <property type="entry name" value="DEFERROCHELATASE"/>
    <property type="match status" value="1"/>
</dbReference>
<evidence type="ECO:0000256" key="5">
    <source>
        <dbReference type="ARBA" id="ARBA00022729"/>
    </source>
</evidence>
<dbReference type="InterPro" id="IPR006313">
    <property type="entry name" value="EfeB/EfeN"/>
</dbReference>
<evidence type="ECO:0000256" key="13">
    <source>
        <dbReference type="RuleBase" id="RU365017"/>
    </source>
</evidence>
<dbReference type="Proteomes" id="UP000641588">
    <property type="component" value="Unassembled WGS sequence"/>
</dbReference>
<keyword evidence="19" id="KW-1185">Reference proteome</keyword>
<evidence type="ECO:0000256" key="3">
    <source>
        <dbReference type="ARBA" id="ARBA00022617"/>
    </source>
</evidence>
<keyword evidence="7 13" id="KW-0408">Iron</keyword>
<keyword evidence="6 13" id="KW-0560">Oxidoreductase</keyword>
<dbReference type="SUPFAM" id="SSF54909">
    <property type="entry name" value="Dimeric alpha+beta barrel"/>
    <property type="match status" value="1"/>
</dbReference>
<comment type="function">
    <text evidence="13">Involved in the recovery of exogenous heme iron. Extracts iron from heme while preserving the protoporphyrin ring intact.</text>
</comment>
<evidence type="ECO:0000256" key="12">
    <source>
        <dbReference type="ARBA" id="ARBA00048856"/>
    </source>
</evidence>
<comment type="similarity">
    <text evidence="9 13">Belongs to the DyP-type peroxidase family.</text>
</comment>
<dbReference type="GO" id="GO:0004601">
    <property type="term" value="F:peroxidase activity"/>
    <property type="evidence" value="ECO:0007669"/>
    <property type="project" value="UniProtKB-KW"/>
</dbReference>
<dbReference type="Pfam" id="PF04261">
    <property type="entry name" value="Dyp_perox_N"/>
    <property type="match status" value="1"/>
</dbReference>
<sequence length="429" mass="46285">MTTERPEDASHKKITRRDALKLAGVGGVGLLLGAGGMNGWLQGGAGSSKASTAAASATASAEGIIPFYGKHQAGILTPMQDFICMAAFDLTATTLEDVRKLFKIWTSASARLAEGKFVEEESDNPHLPPGDTGESAGLRPVRTTITFGLGASFFDDRFGLAGKRPAPLVDLPRFNSDEIRKEWSGGDIVVQVCANDPQVAFHALRNLARIARGKAVLHWVQEGFQRTGASDPSGSTPRNLMGFKDGSNNPKVSDPAVADEIVWAQSSDNPAWMAGGSYMVMRRIRMRIEVWDRSSLDDQEATFGRHRHSGAPLSKAGEFDELELDRKDDKGNPVIPANSHVALSHMDGQVKILRRGYSYSSGMDVKTGQLNAGLLFICFNRDPRKQFIPMQQKLASMDKLNEYIAHVGSGLYACLPGASAGGYIGDTLF</sequence>
<dbReference type="InterPro" id="IPR006311">
    <property type="entry name" value="TAT_signal"/>
</dbReference>
<dbReference type="InterPro" id="IPR048327">
    <property type="entry name" value="Dyp_perox_N"/>
</dbReference>
<dbReference type="GO" id="GO:0030313">
    <property type="term" value="C:cell envelope"/>
    <property type="evidence" value="ECO:0007669"/>
    <property type="project" value="UniProtKB-SubCell"/>
</dbReference>
<proteinExistence type="inferred from homology"/>